<dbReference type="AlphaFoldDB" id="A0A0L1JD22"/>
<dbReference type="PANTHER" id="PTHR42076:SF1">
    <property type="entry name" value="CYANOVIRIN-N DOMAIN-CONTAINING PROTEIN"/>
    <property type="match status" value="1"/>
</dbReference>
<evidence type="ECO:0000259" key="1">
    <source>
        <dbReference type="SMART" id="SM01111"/>
    </source>
</evidence>
<dbReference type="RefSeq" id="XP_015410602.1">
    <property type="nucleotide sequence ID" value="XM_015547570.1"/>
</dbReference>
<keyword evidence="3" id="KW-1185">Reference proteome</keyword>
<accession>A0A0L1JD22</accession>
<evidence type="ECO:0000313" key="2">
    <source>
        <dbReference type="EMBL" id="KNG89679.1"/>
    </source>
</evidence>
<feature type="domain" description="Cyanovirin-N" evidence="1">
    <location>
        <begin position="2"/>
        <end position="107"/>
    </location>
</feature>
<comment type="caution">
    <text evidence="2">The sequence shown here is derived from an EMBL/GenBank/DDBJ whole genome shotgun (WGS) entry which is preliminary data.</text>
</comment>
<gene>
    <name evidence="2" type="ORF">ANOM_002313</name>
</gene>
<dbReference type="Proteomes" id="UP000037505">
    <property type="component" value="Unassembled WGS sequence"/>
</dbReference>
<dbReference type="Gene3D" id="2.30.60.10">
    <property type="entry name" value="Cyanovirin-N"/>
    <property type="match status" value="1"/>
</dbReference>
<sequence>MSFHESCMDIRIEVRDGYTVLLAGAGVGDDEYVPAELNLDEGISNSDGYFSREGANFTDSAENIALSFRDDGVWLEADLPTAGGDERERQGINLSEHIENQGGQLVFIVSWI</sequence>
<dbReference type="InterPro" id="IPR036673">
    <property type="entry name" value="Cyanovirin-N_sf"/>
</dbReference>
<dbReference type="Pfam" id="PF08881">
    <property type="entry name" value="CVNH"/>
    <property type="match status" value="1"/>
</dbReference>
<protein>
    <recommendedName>
        <fullName evidence="1">Cyanovirin-N domain-containing protein</fullName>
    </recommendedName>
</protein>
<dbReference type="InterPro" id="IPR011058">
    <property type="entry name" value="Cyanovirin-N"/>
</dbReference>
<dbReference type="GeneID" id="26804117"/>
<name>A0A0L1JD22_ASPN3</name>
<dbReference type="EMBL" id="JNOM01000026">
    <property type="protein sequence ID" value="KNG89679.1"/>
    <property type="molecule type" value="Genomic_DNA"/>
</dbReference>
<dbReference type="SUPFAM" id="SSF51322">
    <property type="entry name" value="Cyanovirin-N"/>
    <property type="match status" value="1"/>
</dbReference>
<dbReference type="OrthoDB" id="2441380at2759"/>
<proteinExistence type="predicted"/>
<dbReference type="SMART" id="SM01111">
    <property type="entry name" value="CVNH"/>
    <property type="match status" value="1"/>
</dbReference>
<evidence type="ECO:0000313" key="3">
    <source>
        <dbReference type="Proteomes" id="UP000037505"/>
    </source>
</evidence>
<reference evidence="2 3" key="1">
    <citation type="submission" date="2014-06" db="EMBL/GenBank/DDBJ databases">
        <title>The Genome of the Aflatoxigenic Filamentous Fungus Aspergillus nomius.</title>
        <authorList>
            <person name="Moore M.G."/>
            <person name="Shannon B.M."/>
            <person name="Brian M.M."/>
        </authorList>
    </citation>
    <scope>NUCLEOTIDE SEQUENCE [LARGE SCALE GENOMIC DNA]</scope>
    <source>
        <strain evidence="2 3">NRRL 13137</strain>
    </source>
</reference>
<dbReference type="PANTHER" id="PTHR42076">
    <property type="entry name" value="CYANOVIRIN-N HOMOLOG"/>
    <property type="match status" value="1"/>
</dbReference>
<organism evidence="2 3">
    <name type="scientific">Aspergillus nomiae NRRL (strain ATCC 15546 / NRRL 13137 / CBS 260.88 / M93)</name>
    <dbReference type="NCBI Taxonomy" id="1509407"/>
    <lineage>
        <taxon>Eukaryota</taxon>
        <taxon>Fungi</taxon>
        <taxon>Dikarya</taxon>
        <taxon>Ascomycota</taxon>
        <taxon>Pezizomycotina</taxon>
        <taxon>Eurotiomycetes</taxon>
        <taxon>Eurotiomycetidae</taxon>
        <taxon>Eurotiales</taxon>
        <taxon>Aspergillaceae</taxon>
        <taxon>Aspergillus</taxon>
        <taxon>Aspergillus subgen. Circumdati</taxon>
    </lineage>
</organism>